<evidence type="ECO:0000313" key="1">
    <source>
        <dbReference type="EMBL" id="MBW71382.1"/>
    </source>
</evidence>
<protein>
    <submittedName>
        <fullName evidence="1">Putative secreted protein</fullName>
    </submittedName>
</protein>
<dbReference type="AlphaFoldDB" id="A0A2M4D1C7"/>
<organism evidence="1">
    <name type="scientific">Anopheles darlingi</name>
    <name type="common">Mosquito</name>
    <dbReference type="NCBI Taxonomy" id="43151"/>
    <lineage>
        <taxon>Eukaryota</taxon>
        <taxon>Metazoa</taxon>
        <taxon>Ecdysozoa</taxon>
        <taxon>Arthropoda</taxon>
        <taxon>Hexapoda</taxon>
        <taxon>Insecta</taxon>
        <taxon>Pterygota</taxon>
        <taxon>Neoptera</taxon>
        <taxon>Endopterygota</taxon>
        <taxon>Diptera</taxon>
        <taxon>Nematocera</taxon>
        <taxon>Culicoidea</taxon>
        <taxon>Culicidae</taxon>
        <taxon>Anophelinae</taxon>
        <taxon>Anopheles</taxon>
    </lineage>
</organism>
<accession>A0A2M4D1C7</accession>
<name>A0A2M4D1C7_ANODA</name>
<dbReference type="EMBL" id="GGFL01007204">
    <property type="protein sequence ID" value="MBW71382.1"/>
    <property type="molecule type" value="Transcribed_RNA"/>
</dbReference>
<reference evidence="1" key="1">
    <citation type="submission" date="2018-01" db="EMBL/GenBank/DDBJ databases">
        <title>An insight into the sialome of Amazonian anophelines.</title>
        <authorList>
            <person name="Ribeiro J.M."/>
            <person name="Scarpassa V."/>
            <person name="Calvo E."/>
        </authorList>
    </citation>
    <scope>NUCLEOTIDE SEQUENCE</scope>
</reference>
<proteinExistence type="predicted"/>
<sequence>MQVLMWLMSQAKVREYRAFAMACLFSPASCSFSGISVMLPRTLICRLSNTCTRSASCRPSRCATIFTISSSPGASSHRSPSTSAKFRFPNHIMALSTRKIPSISGCEICSTLKANRSASKRFDSSAISAAD</sequence>